<dbReference type="EMBL" id="CP060696">
    <property type="protein sequence ID" value="QNO17816.1"/>
    <property type="molecule type" value="Genomic_DNA"/>
</dbReference>
<proteinExistence type="predicted"/>
<reference evidence="2 3" key="1">
    <citation type="submission" date="2020-08" db="EMBL/GenBank/DDBJ databases">
        <authorList>
            <person name="Ren C."/>
            <person name="Gu Y."/>
            <person name="Xu Y."/>
        </authorList>
    </citation>
    <scope>NUCLEOTIDE SEQUENCE [LARGE SCALE GENOMIC DNA]</scope>
    <source>
        <strain evidence="2 3">LBM18003</strain>
    </source>
</reference>
<protein>
    <submittedName>
        <fullName evidence="2">Glycosylase</fullName>
    </submittedName>
</protein>
<dbReference type="Gene3D" id="3.20.20.80">
    <property type="entry name" value="Glycosidases"/>
    <property type="match status" value="1"/>
</dbReference>
<evidence type="ECO:0000313" key="3">
    <source>
        <dbReference type="Proteomes" id="UP000516046"/>
    </source>
</evidence>
<dbReference type="Gene3D" id="3.90.400.10">
    <property type="entry name" value="Oligo-1,6-glucosidase, Domain 2"/>
    <property type="match status" value="1"/>
</dbReference>
<dbReference type="SUPFAM" id="SSF51445">
    <property type="entry name" value="(Trans)glycosidases"/>
    <property type="match status" value="1"/>
</dbReference>
<dbReference type="RefSeq" id="WP_212506879.1">
    <property type="nucleotide sequence ID" value="NZ_CP060696.1"/>
</dbReference>
<keyword evidence="3" id="KW-1185">Reference proteome</keyword>
<accession>A0A7G9WGK4</accession>
<sequence>MPEWLKKAVFYEIYPQSFFDTNGDGIGDINGIAQKLEYIQGLGCNAIWINPCFDSPFMDAGYDVRDYKKVAPRYGTNEDLTALFEKAHRLGMHVLLDLVPGHTSEEHAWFKESCKAQKSEFTNRYVWTNSVWENPKEYHFITGRAQRDGNYMVNFFSTQPALNYGFAKITQDWQLPTDHPDCIASREAIKDVIRFWLDRGCDGFRVDMAGSLVKNDDENRTATGAIWKNIRQMLDQAYPQAALVAEWCHPEQSLPAGFHCDFFLNEKGNGYYSLLRDVDAESGEPNSFFRAKSHGDVTKFLDEYQKMHRDAENYGYVGLITCNHDTERLGGSLTAQEMKLAYAFLFTLPSIPFLYYGDEIGMRYRKGMVSKEGGYFRTGTRTPMQWTDGRNAGFSEAPAQALYLPVDDAADAPNVEQQMGDPDSLYETVKSLLALRSKYADLGADAPFEVLFAEKNTCPLLYRRGRFVMALNPSEQAASAPIAVHGKNVFSIGAPTVVSETAITVPPQSFSVIAEDAVG</sequence>
<evidence type="ECO:0000313" key="2">
    <source>
        <dbReference type="EMBL" id="QNO17816.1"/>
    </source>
</evidence>
<dbReference type="InterPro" id="IPR006047">
    <property type="entry name" value="GH13_cat_dom"/>
</dbReference>
<dbReference type="SMART" id="SM00642">
    <property type="entry name" value="Aamy"/>
    <property type="match status" value="1"/>
</dbReference>
<dbReference type="InterPro" id="IPR017853">
    <property type="entry name" value="GH"/>
</dbReference>
<gene>
    <name evidence="2" type="ORF">H6X83_12965</name>
</gene>
<organism evidence="2 3">
    <name type="scientific">Caproicibacterium amylolyticum</name>
    <dbReference type="NCBI Taxonomy" id="2766537"/>
    <lineage>
        <taxon>Bacteria</taxon>
        <taxon>Bacillati</taxon>
        <taxon>Bacillota</taxon>
        <taxon>Clostridia</taxon>
        <taxon>Eubacteriales</taxon>
        <taxon>Oscillospiraceae</taxon>
        <taxon>Caproicibacterium</taxon>
    </lineage>
</organism>
<dbReference type="CDD" id="cd11348">
    <property type="entry name" value="AmyAc_2"/>
    <property type="match status" value="1"/>
</dbReference>
<name>A0A7G9WGK4_9FIRM</name>
<evidence type="ECO:0000259" key="1">
    <source>
        <dbReference type="SMART" id="SM00642"/>
    </source>
</evidence>
<dbReference type="Pfam" id="PF00128">
    <property type="entry name" value="Alpha-amylase"/>
    <property type="match status" value="1"/>
</dbReference>
<feature type="domain" description="Glycosyl hydrolase family 13 catalytic" evidence="1">
    <location>
        <begin position="12"/>
        <end position="410"/>
    </location>
</feature>
<dbReference type="KEGG" id="caml:H6X83_12965"/>
<dbReference type="Proteomes" id="UP000516046">
    <property type="component" value="Chromosome"/>
</dbReference>
<dbReference type="InterPro" id="IPR045857">
    <property type="entry name" value="O16G_dom_2"/>
</dbReference>
<dbReference type="GO" id="GO:0005975">
    <property type="term" value="P:carbohydrate metabolic process"/>
    <property type="evidence" value="ECO:0007669"/>
    <property type="project" value="InterPro"/>
</dbReference>
<dbReference type="PANTHER" id="PTHR10357">
    <property type="entry name" value="ALPHA-AMYLASE FAMILY MEMBER"/>
    <property type="match status" value="1"/>
</dbReference>
<dbReference type="AlphaFoldDB" id="A0A7G9WGK4"/>